<dbReference type="Proteomes" id="UP000570823">
    <property type="component" value="Unassembled WGS sequence"/>
</dbReference>
<dbReference type="RefSeq" id="WP_176788424.1">
    <property type="nucleotide sequence ID" value="NZ_JABXWR010000001.1"/>
</dbReference>
<evidence type="ECO:0000256" key="1">
    <source>
        <dbReference type="SAM" id="Phobius"/>
    </source>
</evidence>
<sequence>MDRTNDDALMSIDFLAGFTIFLLSLIVAAGMVPGMLAGLQSATIDYDGVAYRTSVILAEDPGWWFDDVTMSGSSHWEGERTAMDRVERMGLAVSKRLPNVLSAGKIESFFSTNYTYPDDYRDRVFFSEIPYSFNISLKADDFAYRLGDGTPDGEYGSIRRTVLVKNASSATLNFSDAAVLTAYADPATAPGATSTFTVSLNFTDLLAPSPAYRIDPFGERITIRIENLNKTFYNGAQNATLTTVKLYRGATWVPPNLPDANSRLYIDGAQVNTTSPPVEVENNLKVVLEPGFFTGKASETSTMDLKFTFANTPGTNTTVRGVFNYTKTDDNITMPLLKPAVLEVAVW</sequence>
<comment type="caution">
    <text evidence="2">The sequence shown here is derived from an EMBL/GenBank/DDBJ whole genome shotgun (WGS) entry which is preliminary data.</text>
</comment>
<keyword evidence="1" id="KW-0812">Transmembrane</keyword>
<accession>A0A7K4HNA5</accession>
<name>A0A7K4HNA5_9EURY</name>
<keyword evidence="1" id="KW-0472">Membrane</keyword>
<keyword evidence="1" id="KW-1133">Transmembrane helix</keyword>
<proteinExistence type="predicted"/>
<protein>
    <submittedName>
        <fullName evidence="2">Uncharacterized protein</fullName>
    </submittedName>
</protein>
<gene>
    <name evidence="2" type="ORF">HWN36_05390</name>
</gene>
<feature type="transmembrane region" description="Helical" evidence="1">
    <location>
        <begin position="12"/>
        <end position="36"/>
    </location>
</feature>
<dbReference type="OrthoDB" id="109583at2157"/>
<dbReference type="AlphaFoldDB" id="A0A7K4HNA5"/>
<dbReference type="EMBL" id="JABXWR010000001">
    <property type="protein sequence ID" value="NVO66756.1"/>
    <property type="molecule type" value="Genomic_DNA"/>
</dbReference>
<evidence type="ECO:0000313" key="2">
    <source>
        <dbReference type="EMBL" id="NVO66756.1"/>
    </source>
</evidence>
<reference evidence="2 3" key="1">
    <citation type="submission" date="2020-06" db="EMBL/GenBank/DDBJ databases">
        <title>Methanofollis fontis sp. nov., a methanogen isolated from marine sediments near a cold seep at Four-Way Closure Ridge offshore southwestern Taiwan.</title>
        <authorList>
            <person name="Chen S.-C."/>
            <person name="Teng N.-H."/>
            <person name="Lin Y.-S."/>
            <person name="Lai M.-C."/>
            <person name="Chen H.-H."/>
            <person name="Wang C.-C."/>
        </authorList>
    </citation>
    <scope>NUCLEOTIDE SEQUENCE [LARGE SCALE GENOMIC DNA]</scope>
    <source>
        <strain evidence="2 3">DSM 2702</strain>
    </source>
</reference>
<keyword evidence="3" id="KW-1185">Reference proteome</keyword>
<organism evidence="2 3">
    <name type="scientific">Methanofollis tationis</name>
    <dbReference type="NCBI Taxonomy" id="81417"/>
    <lineage>
        <taxon>Archaea</taxon>
        <taxon>Methanobacteriati</taxon>
        <taxon>Methanobacteriota</taxon>
        <taxon>Stenosarchaea group</taxon>
        <taxon>Methanomicrobia</taxon>
        <taxon>Methanomicrobiales</taxon>
        <taxon>Methanomicrobiaceae</taxon>
        <taxon>Methanofollis</taxon>
    </lineage>
</organism>
<evidence type="ECO:0000313" key="3">
    <source>
        <dbReference type="Proteomes" id="UP000570823"/>
    </source>
</evidence>